<dbReference type="EMBL" id="BTGU01000030">
    <property type="protein sequence ID" value="GMN49376.1"/>
    <property type="molecule type" value="Genomic_DNA"/>
</dbReference>
<dbReference type="Proteomes" id="UP001187192">
    <property type="component" value="Unassembled WGS sequence"/>
</dbReference>
<protein>
    <submittedName>
        <fullName evidence="1">Uncharacterized protein</fullName>
    </submittedName>
</protein>
<sequence>MVKKPTQEGWSNLFVSKQKYHMIIPMDDGWNKPMDDAVFDLQTHLLHGLIHCISVKDACVKVVAAFGMAFLRNKSGAAEFLKPVPHPLGICDWSALRVTEC</sequence>
<reference evidence="1" key="1">
    <citation type="submission" date="2023-07" db="EMBL/GenBank/DDBJ databases">
        <title>draft genome sequence of fig (Ficus carica).</title>
        <authorList>
            <person name="Takahashi T."/>
            <person name="Nishimura K."/>
        </authorList>
    </citation>
    <scope>NUCLEOTIDE SEQUENCE</scope>
</reference>
<proteinExistence type="predicted"/>
<accession>A0AA88DAV6</accession>
<evidence type="ECO:0000313" key="1">
    <source>
        <dbReference type="EMBL" id="GMN49376.1"/>
    </source>
</evidence>
<evidence type="ECO:0000313" key="2">
    <source>
        <dbReference type="Proteomes" id="UP001187192"/>
    </source>
</evidence>
<organism evidence="1 2">
    <name type="scientific">Ficus carica</name>
    <name type="common">Common fig</name>
    <dbReference type="NCBI Taxonomy" id="3494"/>
    <lineage>
        <taxon>Eukaryota</taxon>
        <taxon>Viridiplantae</taxon>
        <taxon>Streptophyta</taxon>
        <taxon>Embryophyta</taxon>
        <taxon>Tracheophyta</taxon>
        <taxon>Spermatophyta</taxon>
        <taxon>Magnoliopsida</taxon>
        <taxon>eudicotyledons</taxon>
        <taxon>Gunneridae</taxon>
        <taxon>Pentapetalae</taxon>
        <taxon>rosids</taxon>
        <taxon>fabids</taxon>
        <taxon>Rosales</taxon>
        <taxon>Moraceae</taxon>
        <taxon>Ficeae</taxon>
        <taxon>Ficus</taxon>
    </lineage>
</organism>
<keyword evidence="2" id="KW-1185">Reference proteome</keyword>
<name>A0AA88DAV6_FICCA</name>
<comment type="caution">
    <text evidence="1">The sequence shown here is derived from an EMBL/GenBank/DDBJ whole genome shotgun (WGS) entry which is preliminary data.</text>
</comment>
<gene>
    <name evidence="1" type="ORF">TIFTF001_018561</name>
</gene>
<dbReference type="AlphaFoldDB" id="A0AA88DAV6"/>